<dbReference type="InterPro" id="IPR027417">
    <property type="entry name" value="P-loop_NTPase"/>
</dbReference>
<dbReference type="PANTHER" id="PTHR47642">
    <property type="entry name" value="ATP-DEPENDENT DNA HELICASE"/>
    <property type="match status" value="1"/>
</dbReference>
<dbReference type="GO" id="GO:0006310">
    <property type="term" value="P:DNA recombination"/>
    <property type="evidence" value="ECO:0007669"/>
    <property type="project" value="UniProtKB-KW"/>
</dbReference>
<keyword evidence="1" id="KW-0067">ATP-binding</keyword>
<keyword evidence="1" id="KW-0234">DNA repair</keyword>
<proteinExistence type="inferred from homology"/>
<evidence type="ECO:0000256" key="1">
    <source>
        <dbReference type="RuleBase" id="RU363044"/>
    </source>
</evidence>
<dbReference type="Gene3D" id="3.40.50.300">
    <property type="entry name" value="P-loop containing nucleotide triphosphate hydrolases"/>
    <property type="match status" value="1"/>
</dbReference>
<evidence type="ECO:0000313" key="3">
    <source>
        <dbReference type="EMBL" id="KAK3108922.1"/>
    </source>
</evidence>
<comment type="cofactor">
    <cofactor evidence="1">
        <name>Mg(2+)</name>
        <dbReference type="ChEBI" id="CHEBI:18420"/>
    </cofactor>
</comment>
<keyword evidence="1" id="KW-0378">Hydrolase</keyword>
<evidence type="ECO:0000313" key="4">
    <source>
        <dbReference type="Proteomes" id="UP001186944"/>
    </source>
</evidence>
<evidence type="ECO:0000259" key="2">
    <source>
        <dbReference type="Pfam" id="PF05970"/>
    </source>
</evidence>
<dbReference type="InterPro" id="IPR051055">
    <property type="entry name" value="PIF1_helicase"/>
</dbReference>
<keyword evidence="1" id="KW-0227">DNA damage</keyword>
<dbReference type="SUPFAM" id="SSF52540">
    <property type="entry name" value="P-loop containing nucleoside triphosphate hydrolases"/>
    <property type="match status" value="1"/>
</dbReference>
<dbReference type="GO" id="GO:0005524">
    <property type="term" value="F:ATP binding"/>
    <property type="evidence" value="ECO:0007669"/>
    <property type="project" value="UniProtKB-KW"/>
</dbReference>
<comment type="catalytic activity">
    <reaction evidence="1">
        <text>ATP + H2O = ADP + phosphate + H(+)</text>
        <dbReference type="Rhea" id="RHEA:13065"/>
        <dbReference type="ChEBI" id="CHEBI:15377"/>
        <dbReference type="ChEBI" id="CHEBI:15378"/>
        <dbReference type="ChEBI" id="CHEBI:30616"/>
        <dbReference type="ChEBI" id="CHEBI:43474"/>
        <dbReference type="ChEBI" id="CHEBI:456216"/>
        <dbReference type="EC" id="5.6.2.3"/>
    </reaction>
</comment>
<dbReference type="Pfam" id="PF05970">
    <property type="entry name" value="PIF1"/>
    <property type="match status" value="1"/>
</dbReference>
<dbReference type="PANTHER" id="PTHR47642:SF5">
    <property type="entry name" value="ATP-DEPENDENT DNA HELICASE"/>
    <property type="match status" value="1"/>
</dbReference>
<dbReference type="AlphaFoldDB" id="A0AA88YNZ5"/>
<name>A0AA88YNZ5_PINIB</name>
<dbReference type="EC" id="5.6.2.3" evidence="1"/>
<keyword evidence="1" id="KW-0347">Helicase</keyword>
<keyword evidence="4" id="KW-1185">Reference proteome</keyword>
<dbReference type="Proteomes" id="UP001186944">
    <property type="component" value="Unassembled WGS sequence"/>
</dbReference>
<dbReference type="GO" id="GO:0043139">
    <property type="term" value="F:5'-3' DNA helicase activity"/>
    <property type="evidence" value="ECO:0007669"/>
    <property type="project" value="UniProtKB-EC"/>
</dbReference>
<comment type="caution">
    <text evidence="3">The sequence shown here is derived from an EMBL/GenBank/DDBJ whole genome shotgun (WGS) entry which is preliminary data.</text>
</comment>
<feature type="domain" description="DNA helicase Pif1-like DEAD-box helicase" evidence="2">
    <location>
        <begin position="3"/>
        <end position="117"/>
    </location>
</feature>
<gene>
    <name evidence="3" type="ORF">FSP39_018707</name>
</gene>
<comment type="similarity">
    <text evidence="1">Belongs to the helicase family.</text>
</comment>
<dbReference type="GO" id="GO:0006281">
    <property type="term" value="P:DNA repair"/>
    <property type="evidence" value="ECO:0007669"/>
    <property type="project" value="UniProtKB-KW"/>
</dbReference>
<dbReference type="InterPro" id="IPR010285">
    <property type="entry name" value="DNA_helicase_pif1-like_DEAD"/>
</dbReference>
<keyword evidence="1" id="KW-0547">Nucleotide-binding</keyword>
<sequence>MLLSKGKRVAVTSTTGISCLQLGKNATTLHHWSGILDGRFSEQKLKETFLTDDLFKEAVLRIRATDCLIIDEIGMASKRTFDLVELACRLARCTNRLFGGLQVIASGDFKQLPPVANYHYCDDGSYCFESDIFKDVFPHHTNLTEVHVFFFLILKANSS</sequence>
<dbReference type="PROSITE" id="PS51257">
    <property type="entry name" value="PROKAR_LIPOPROTEIN"/>
    <property type="match status" value="1"/>
</dbReference>
<dbReference type="EMBL" id="VSWD01000001">
    <property type="protein sequence ID" value="KAK3108922.1"/>
    <property type="molecule type" value="Genomic_DNA"/>
</dbReference>
<accession>A0AA88YNZ5</accession>
<dbReference type="GO" id="GO:0016787">
    <property type="term" value="F:hydrolase activity"/>
    <property type="evidence" value="ECO:0007669"/>
    <property type="project" value="UniProtKB-KW"/>
</dbReference>
<keyword evidence="1" id="KW-0233">DNA recombination</keyword>
<dbReference type="GO" id="GO:0000723">
    <property type="term" value="P:telomere maintenance"/>
    <property type="evidence" value="ECO:0007669"/>
    <property type="project" value="InterPro"/>
</dbReference>
<organism evidence="3 4">
    <name type="scientific">Pinctada imbricata</name>
    <name type="common">Atlantic pearl-oyster</name>
    <name type="synonym">Pinctada martensii</name>
    <dbReference type="NCBI Taxonomy" id="66713"/>
    <lineage>
        <taxon>Eukaryota</taxon>
        <taxon>Metazoa</taxon>
        <taxon>Spiralia</taxon>
        <taxon>Lophotrochozoa</taxon>
        <taxon>Mollusca</taxon>
        <taxon>Bivalvia</taxon>
        <taxon>Autobranchia</taxon>
        <taxon>Pteriomorphia</taxon>
        <taxon>Pterioida</taxon>
        <taxon>Pterioidea</taxon>
        <taxon>Pteriidae</taxon>
        <taxon>Pinctada</taxon>
    </lineage>
</organism>
<reference evidence="3" key="1">
    <citation type="submission" date="2019-08" db="EMBL/GenBank/DDBJ databases">
        <title>The improved chromosome-level genome for the pearl oyster Pinctada fucata martensii using PacBio sequencing and Hi-C.</title>
        <authorList>
            <person name="Zheng Z."/>
        </authorList>
    </citation>
    <scope>NUCLEOTIDE SEQUENCE</scope>
    <source>
        <strain evidence="3">ZZ-2019</strain>
        <tissue evidence="3">Adductor muscle</tissue>
    </source>
</reference>
<protein>
    <recommendedName>
        <fullName evidence="1">ATP-dependent DNA helicase</fullName>
        <ecNumber evidence="1">5.6.2.3</ecNumber>
    </recommendedName>
</protein>